<keyword evidence="6" id="KW-0411">Iron-sulfur</keyword>
<keyword evidence="5" id="KW-0408">Iron</keyword>
<keyword evidence="1" id="KW-0813">Transport</keyword>
<organism evidence="9 10">
    <name type="scientific">Hoylesella saccharolytica F0055</name>
    <dbReference type="NCBI Taxonomy" id="1127699"/>
    <lineage>
        <taxon>Bacteria</taxon>
        <taxon>Pseudomonadati</taxon>
        <taxon>Bacteroidota</taxon>
        <taxon>Bacteroidia</taxon>
        <taxon>Bacteroidales</taxon>
        <taxon>Prevotellaceae</taxon>
        <taxon>Hoylesella</taxon>
    </lineage>
</organism>
<keyword evidence="10" id="KW-1185">Reference proteome</keyword>
<dbReference type="PANTHER" id="PTHR30176:SF3">
    <property type="entry name" value="FERREDOXIN-TYPE PROTEIN NAPH"/>
    <property type="match status" value="1"/>
</dbReference>
<dbReference type="PATRIC" id="fig|1127699.3.peg.231"/>
<evidence type="ECO:0000256" key="3">
    <source>
        <dbReference type="ARBA" id="ARBA00022723"/>
    </source>
</evidence>
<dbReference type="Pfam" id="PF04205">
    <property type="entry name" value="FMN_bind"/>
    <property type="match status" value="1"/>
</dbReference>
<feature type="transmembrane region" description="Helical" evidence="7">
    <location>
        <begin position="288"/>
        <end position="305"/>
    </location>
</feature>
<feature type="domain" description="FMN-binding" evidence="8">
    <location>
        <begin position="71"/>
        <end position="149"/>
    </location>
</feature>
<feature type="transmembrane region" description="Helical" evidence="7">
    <location>
        <begin position="311"/>
        <end position="333"/>
    </location>
</feature>
<evidence type="ECO:0000313" key="10">
    <source>
        <dbReference type="Proteomes" id="UP000010433"/>
    </source>
</evidence>
<keyword evidence="3" id="KW-0479">Metal-binding</keyword>
<dbReference type="GO" id="GO:0046872">
    <property type="term" value="F:metal ion binding"/>
    <property type="evidence" value="ECO:0007669"/>
    <property type="project" value="UniProtKB-KW"/>
</dbReference>
<keyword evidence="4" id="KW-0249">Electron transport</keyword>
<feature type="transmembrane region" description="Helical" evidence="7">
    <location>
        <begin position="197"/>
        <end position="219"/>
    </location>
</feature>
<dbReference type="EMBL" id="AMEP01000029">
    <property type="protein sequence ID" value="EKY03619.1"/>
    <property type="molecule type" value="Genomic_DNA"/>
</dbReference>
<dbReference type="SMART" id="SM00900">
    <property type="entry name" value="FMN_bind"/>
    <property type="match status" value="1"/>
</dbReference>
<dbReference type="Proteomes" id="UP000010433">
    <property type="component" value="Unassembled WGS sequence"/>
</dbReference>
<evidence type="ECO:0000256" key="6">
    <source>
        <dbReference type="ARBA" id="ARBA00023014"/>
    </source>
</evidence>
<dbReference type="RefSeq" id="WP_009163436.1">
    <property type="nucleotide sequence ID" value="NZ_KB291029.1"/>
</dbReference>
<keyword evidence="7" id="KW-0812">Transmembrane</keyword>
<evidence type="ECO:0000256" key="4">
    <source>
        <dbReference type="ARBA" id="ARBA00022982"/>
    </source>
</evidence>
<dbReference type="Pfam" id="PF12801">
    <property type="entry name" value="Fer4_5"/>
    <property type="match status" value="2"/>
</dbReference>
<dbReference type="InterPro" id="IPR051684">
    <property type="entry name" value="Electron_Trans/Redox"/>
</dbReference>
<evidence type="ECO:0000256" key="1">
    <source>
        <dbReference type="ARBA" id="ARBA00022448"/>
    </source>
</evidence>
<name>L1NJB3_9BACT</name>
<evidence type="ECO:0000256" key="2">
    <source>
        <dbReference type="ARBA" id="ARBA00022485"/>
    </source>
</evidence>
<sequence length="360" mass="40325">MHKALLHQLFSFLLCLLVLVAVAINTNEKILGHRLTVKTDSVATEQVDTMQLLSDGTHIINTTPLTKNVQGYAGPVPLRIYIKEGKIQKVEALNNSETPDFFEMASTLLTRWNGKTLDEALHTQVDAVSGATFSSKAIIINMQRGLQYARQNVQEKSIWQQVDLSPGSIAALIVVLMGALIPLFVRNKHYLTVQLILNVVVLGLWSGTFISFSLIVNYLSNGTHLLSSIVPLIMLVTAFIYPFFGKKNYYCTHICPCGSLQDLAGRVTHHKWKMSKQMVRALTRLRKILFALLILLLLTGVWASWMNYEIFIAFIFRSASWVVLALAAVFMILSIWVPRPYCRFVCPTGSLIKVAQSSKD</sequence>
<dbReference type="HOGENOM" id="CLU_034450_0_0_10"/>
<feature type="transmembrane region" description="Helical" evidence="7">
    <location>
        <begin position="164"/>
        <end position="185"/>
    </location>
</feature>
<protein>
    <submittedName>
        <fullName evidence="9">FMN-binding domain protein</fullName>
    </submittedName>
</protein>
<evidence type="ECO:0000256" key="5">
    <source>
        <dbReference type="ARBA" id="ARBA00023004"/>
    </source>
</evidence>
<dbReference type="STRING" id="1127699.HMPREF9151_00261"/>
<dbReference type="AlphaFoldDB" id="L1NJB3"/>
<dbReference type="GO" id="GO:0005886">
    <property type="term" value="C:plasma membrane"/>
    <property type="evidence" value="ECO:0007669"/>
    <property type="project" value="TreeGrafter"/>
</dbReference>
<dbReference type="InterPro" id="IPR007329">
    <property type="entry name" value="FMN-bd"/>
</dbReference>
<proteinExistence type="predicted"/>
<keyword evidence="7" id="KW-1133">Transmembrane helix</keyword>
<reference evidence="9 10" key="1">
    <citation type="submission" date="2012-05" db="EMBL/GenBank/DDBJ databases">
        <authorList>
            <person name="Weinstock G."/>
            <person name="Sodergren E."/>
            <person name="Lobos E.A."/>
            <person name="Fulton L."/>
            <person name="Fulton R."/>
            <person name="Courtney L."/>
            <person name="Fronick C."/>
            <person name="O'Laughlin M."/>
            <person name="Godfrey J."/>
            <person name="Wilson R.M."/>
            <person name="Miner T."/>
            <person name="Farmer C."/>
            <person name="Delehaunty K."/>
            <person name="Cordes M."/>
            <person name="Minx P."/>
            <person name="Tomlinson C."/>
            <person name="Chen J."/>
            <person name="Wollam A."/>
            <person name="Pepin K.H."/>
            <person name="Bhonagiri V."/>
            <person name="Zhang X."/>
            <person name="Suruliraj S."/>
            <person name="Warren W."/>
            <person name="Mitreva M."/>
            <person name="Mardis E.R."/>
            <person name="Wilson R.K."/>
        </authorList>
    </citation>
    <scope>NUCLEOTIDE SEQUENCE [LARGE SCALE GENOMIC DNA]</scope>
    <source>
        <strain evidence="9 10">F0055</strain>
    </source>
</reference>
<gene>
    <name evidence="9" type="ORF">HMPREF9151_00261</name>
</gene>
<dbReference type="PANTHER" id="PTHR30176">
    <property type="entry name" value="FERREDOXIN-TYPE PROTEIN NAPH"/>
    <property type="match status" value="1"/>
</dbReference>
<evidence type="ECO:0000259" key="8">
    <source>
        <dbReference type="SMART" id="SM00900"/>
    </source>
</evidence>
<evidence type="ECO:0000256" key="7">
    <source>
        <dbReference type="SAM" id="Phobius"/>
    </source>
</evidence>
<dbReference type="GO" id="GO:0051539">
    <property type="term" value="F:4 iron, 4 sulfur cluster binding"/>
    <property type="evidence" value="ECO:0007669"/>
    <property type="project" value="UniProtKB-KW"/>
</dbReference>
<accession>L1NJB3</accession>
<dbReference type="OrthoDB" id="9806398at2"/>
<keyword evidence="2" id="KW-0004">4Fe-4S</keyword>
<evidence type="ECO:0000313" key="9">
    <source>
        <dbReference type="EMBL" id="EKY03619.1"/>
    </source>
</evidence>
<dbReference type="InterPro" id="IPR017896">
    <property type="entry name" value="4Fe4S_Fe-S-bd"/>
</dbReference>
<dbReference type="GO" id="GO:0010181">
    <property type="term" value="F:FMN binding"/>
    <property type="evidence" value="ECO:0007669"/>
    <property type="project" value="InterPro"/>
</dbReference>
<comment type="caution">
    <text evidence="9">The sequence shown here is derived from an EMBL/GenBank/DDBJ whole genome shotgun (WGS) entry which is preliminary data.</text>
</comment>
<feature type="transmembrane region" description="Helical" evidence="7">
    <location>
        <begin position="225"/>
        <end position="244"/>
    </location>
</feature>
<keyword evidence="7" id="KW-0472">Membrane</keyword>